<reference evidence="3" key="2">
    <citation type="submission" date="2012-11" db="EMBL/GenBank/DDBJ databases">
        <authorList>
            <person name="Kuo A."/>
            <person name="Curtis B.A."/>
            <person name="Tanifuji G."/>
            <person name="Burki F."/>
            <person name="Gruber A."/>
            <person name="Irimia M."/>
            <person name="Maruyama S."/>
            <person name="Arias M.C."/>
            <person name="Ball S.G."/>
            <person name="Gile G.H."/>
            <person name="Hirakawa Y."/>
            <person name="Hopkins J.F."/>
            <person name="Rensing S.A."/>
            <person name="Schmutz J."/>
            <person name="Symeonidi A."/>
            <person name="Elias M."/>
            <person name="Eveleigh R.J."/>
            <person name="Herman E.K."/>
            <person name="Klute M.J."/>
            <person name="Nakayama T."/>
            <person name="Obornik M."/>
            <person name="Reyes-Prieto A."/>
            <person name="Armbrust E.V."/>
            <person name="Aves S.J."/>
            <person name="Beiko R.G."/>
            <person name="Coutinho P."/>
            <person name="Dacks J.B."/>
            <person name="Durnford D.G."/>
            <person name="Fast N.M."/>
            <person name="Green B.R."/>
            <person name="Grisdale C."/>
            <person name="Hempe F."/>
            <person name="Henrissat B."/>
            <person name="Hoppner M.P."/>
            <person name="Ishida K.-I."/>
            <person name="Kim E."/>
            <person name="Koreny L."/>
            <person name="Kroth P.G."/>
            <person name="Liu Y."/>
            <person name="Malik S.-B."/>
            <person name="Maier U.G."/>
            <person name="McRose D."/>
            <person name="Mock T."/>
            <person name="Neilson J.A."/>
            <person name="Onodera N.T."/>
            <person name="Poole A.M."/>
            <person name="Pritham E.J."/>
            <person name="Richards T.A."/>
            <person name="Rocap G."/>
            <person name="Roy S.W."/>
            <person name="Sarai C."/>
            <person name="Schaack S."/>
            <person name="Shirato S."/>
            <person name="Slamovits C.H."/>
            <person name="Spencer D.F."/>
            <person name="Suzuki S."/>
            <person name="Worden A.Z."/>
            <person name="Zauner S."/>
            <person name="Barry K."/>
            <person name="Bell C."/>
            <person name="Bharti A.K."/>
            <person name="Crow J.A."/>
            <person name="Grimwood J."/>
            <person name="Kramer R."/>
            <person name="Lindquist E."/>
            <person name="Lucas S."/>
            <person name="Salamov A."/>
            <person name="McFadden G.I."/>
            <person name="Lane C.E."/>
            <person name="Keeling P.J."/>
            <person name="Gray M.W."/>
            <person name="Grigoriev I.V."/>
            <person name="Archibald J.M."/>
        </authorList>
    </citation>
    <scope>NUCLEOTIDE SEQUENCE</scope>
    <source>
        <strain evidence="3">CCMP2712</strain>
    </source>
</reference>
<proteinExistence type="predicted"/>
<organism evidence="1">
    <name type="scientific">Guillardia theta (strain CCMP2712)</name>
    <name type="common">Cryptophyte</name>
    <dbReference type="NCBI Taxonomy" id="905079"/>
    <lineage>
        <taxon>Eukaryota</taxon>
        <taxon>Cryptophyceae</taxon>
        <taxon>Pyrenomonadales</taxon>
        <taxon>Geminigeraceae</taxon>
        <taxon>Guillardia</taxon>
    </lineage>
</organism>
<dbReference type="EnsemblProtists" id="EKX41665">
    <property type="protein sequence ID" value="EKX41665"/>
    <property type="gene ID" value="GUITHDRAFT_112372"/>
</dbReference>
<reference evidence="2" key="3">
    <citation type="submission" date="2015-06" db="UniProtKB">
        <authorList>
            <consortium name="EnsemblProtists"/>
        </authorList>
    </citation>
    <scope>IDENTIFICATION</scope>
</reference>
<dbReference type="Proteomes" id="UP000011087">
    <property type="component" value="Unassembled WGS sequence"/>
</dbReference>
<dbReference type="AlphaFoldDB" id="L1J0P6"/>
<dbReference type="RefSeq" id="XP_005828645.1">
    <property type="nucleotide sequence ID" value="XM_005828588.1"/>
</dbReference>
<dbReference type="KEGG" id="gtt:GUITHDRAFT_112372"/>
<reference evidence="1 3" key="1">
    <citation type="journal article" date="2012" name="Nature">
        <title>Algal genomes reveal evolutionary mosaicism and the fate of nucleomorphs.</title>
        <authorList>
            <consortium name="DOE Joint Genome Institute"/>
            <person name="Curtis B.A."/>
            <person name="Tanifuji G."/>
            <person name="Burki F."/>
            <person name="Gruber A."/>
            <person name="Irimia M."/>
            <person name="Maruyama S."/>
            <person name="Arias M.C."/>
            <person name="Ball S.G."/>
            <person name="Gile G.H."/>
            <person name="Hirakawa Y."/>
            <person name="Hopkins J.F."/>
            <person name="Kuo A."/>
            <person name="Rensing S.A."/>
            <person name="Schmutz J."/>
            <person name="Symeonidi A."/>
            <person name="Elias M."/>
            <person name="Eveleigh R.J."/>
            <person name="Herman E.K."/>
            <person name="Klute M.J."/>
            <person name="Nakayama T."/>
            <person name="Obornik M."/>
            <person name="Reyes-Prieto A."/>
            <person name="Armbrust E.V."/>
            <person name="Aves S.J."/>
            <person name="Beiko R.G."/>
            <person name="Coutinho P."/>
            <person name="Dacks J.B."/>
            <person name="Durnford D.G."/>
            <person name="Fast N.M."/>
            <person name="Green B.R."/>
            <person name="Grisdale C.J."/>
            <person name="Hempel F."/>
            <person name="Henrissat B."/>
            <person name="Hoppner M.P."/>
            <person name="Ishida K."/>
            <person name="Kim E."/>
            <person name="Koreny L."/>
            <person name="Kroth P.G."/>
            <person name="Liu Y."/>
            <person name="Malik S.B."/>
            <person name="Maier U.G."/>
            <person name="McRose D."/>
            <person name="Mock T."/>
            <person name="Neilson J.A."/>
            <person name="Onodera N.T."/>
            <person name="Poole A.M."/>
            <person name="Pritham E.J."/>
            <person name="Richards T.A."/>
            <person name="Rocap G."/>
            <person name="Roy S.W."/>
            <person name="Sarai C."/>
            <person name="Schaack S."/>
            <person name="Shirato S."/>
            <person name="Slamovits C.H."/>
            <person name="Spencer D.F."/>
            <person name="Suzuki S."/>
            <person name="Worden A.Z."/>
            <person name="Zauner S."/>
            <person name="Barry K."/>
            <person name="Bell C."/>
            <person name="Bharti A.K."/>
            <person name="Crow J.A."/>
            <person name="Grimwood J."/>
            <person name="Kramer R."/>
            <person name="Lindquist E."/>
            <person name="Lucas S."/>
            <person name="Salamov A."/>
            <person name="McFadden G.I."/>
            <person name="Lane C.E."/>
            <person name="Keeling P.J."/>
            <person name="Gray M.W."/>
            <person name="Grigoriev I.V."/>
            <person name="Archibald J.M."/>
        </authorList>
    </citation>
    <scope>NUCLEOTIDE SEQUENCE</scope>
    <source>
        <strain evidence="1 3">CCMP2712</strain>
    </source>
</reference>
<dbReference type="GeneID" id="17298217"/>
<evidence type="ECO:0000313" key="2">
    <source>
        <dbReference type="EnsemblProtists" id="EKX41665"/>
    </source>
</evidence>
<gene>
    <name evidence="1" type="ORF">GUITHDRAFT_112372</name>
</gene>
<evidence type="ECO:0000313" key="3">
    <source>
        <dbReference type="Proteomes" id="UP000011087"/>
    </source>
</evidence>
<sequence>MPVEIEELPRIIREEAPTIDLRRFVLLISYPLLFISVAYCTLNAASDSPVAVLDAMMDIDKMLSGNSSSLADMGEINNERGMTVRDIKQKLVQQCLLRRLALHDQAIMGCIDRMAYP</sequence>
<dbReference type="HOGENOM" id="CLU_2089442_0_0_1"/>
<dbReference type="PaxDb" id="55529-EKX41665"/>
<keyword evidence="3" id="KW-1185">Reference proteome</keyword>
<name>L1J0P6_GUITC</name>
<evidence type="ECO:0000313" key="1">
    <source>
        <dbReference type="EMBL" id="EKX41665.1"/>
    </source>
</evidence>
<accession>L1J0P6</accession>
<protein>
    <submittedName>
        <fullName evidence="1 2">Uncharacterized protein</fullName>
    </submittedName>
</protein>
<dbReference type="EMBL" id="JH993022">
    <property type="protein sequence ID" value="EKX41665.1"/>
    <property type="molecule type" value="Genomic_DNA"/>
</dbReference>